<comment type="caution">
    <text evidence="2">The sequence shown here is derived from an EMBL/GenBank/DDBJ whole genome shotgun (WGS) entry which is preliminary data.</text>
</comment>
<name>A0A7W7GQW2_9ACTN</name>
<feature type="compositionally biased region" description="Low complexity" evidence="1">
    <location>
        <begin position="69"/>
        <end position="86"/>
    </location>
</feature>
<protein>
    <submittedName>
        <fullName evidence="2">Uncharacterized protein</fullName>
    </submittedName>
</protein>
<feature type="region of interest" description="Disordered" evidence="1">
    <location>
        <begin position="194"/>
        <end position="309"/>
    </location>
</feature>
<feature type="compositionally biased region" description="Pro residues" evidence="1">
    <location>
        <begin position="87"/>
        <end position="108"/>
    </location>
</feature>
<feature type="compositionally biased region" description="Basic and acidic residues" evidence="1">
    <location>
        <begin position="230"/>
        <end position="240"/>
    </location>
</feature>
<organism evidence="2 3">
    <name type="scientific">Actinoplanes octamycinicus</name>
    <dbReference type="NCBI Taxonomy" id="135948"/>
    <lineage>
        <taxon>Bacteria</taxon>
        <taxon>Bacillati</taxon>
        <taxon>Actinomycetota</taxon>
        <taxon>Actinomycetes</taxon>
        <taxon>Micromonosporales</taxon>
        <taxon>Micromonosporaceae</taxon>
        <taxon>Actinoplanes</taxon>
    </lineage>
</organism>
<evidence type="ECO:0000313" key="3">
    <source>
        <dbReference type="Proteomes" id="UP000546162"/>
    </source>
</evidence>
<accession>A0A7W7GQW2</accession>
<dbReference type="EMBL" id="JACHNB010000001">
    <property type="protein sequence ID" value="MBB4736628.1"/>
    <property type="molecule type" value="Genomic_DNA"/>
</dbReference>
<feature type="compositionally biased region" description="Pro residues" evidence="1">
    <location>
        <begin position="282"/>
        <end position="295"/>
    </location>
</feature>
<keyword evidence="3" id="KW-1185">Reference proteome</keyword>
<feature type="compositionally biased region" description="Basic and acidic residues" evidence="1">
    <location>
        <begin position="248"/>
        <end position="259"/>
    </location>
</feature>
<dbReference type="AlphaFoldDB" id="A0A7W7GQW2"/>
<reference evidence="2 3" key="1">
    <citation type="submission" date="2020-08" db="EMBL/GenBank/DDBJ databases">
        <title>Sequencing the genomes of 1000 actinobacteria strains.</title>
        <authorList>
            <person name="Klenk H.-P."/>
        </authorList>
    </citation>
    <scope>NUCLEOTIDE SEQUENCE [LARGE SCALE GENOMIC DNA]</scope>
    <source>
        <strain evidence="2 3">DSM 45809</strain>
    </source>
</reference>
<dbReference type="RefSeq" id="WP_185046990.1">
    <property type="nucleotide sequence ID" value="NZ_BAABFG010000005.1"/>
</dbReference>
<feature type="compositionally biased region" description="Pro residues" evidence="1">
    <location>
        <begin position="130"/>
        <end position="142"/>
    </location>
</feature>
<dbReference type="Proteomes" id="UP000546162">
    <property type="component" value="Unassembled WGS sequence"/>
</dbReference>
<evidence type="ECO:0000256" key="1">
    <source>
        <dbReference type="SAM" id="MobiDB-lite"/>
    </source>
</evidence>
<feature type="region of interest" description="Disordered" evidence="1">
    <location>
        <begin position="66"/>
        <end position="176"/>
    </location>
</feature>
<gene>
    <name evidence="2" type="ORF">BJY16_000087</name>
</gene>
<dbReference type="PRINTS" id="PR01217">
    <property type="entry name" value="PRICHEXTENSN"/>
</dbReference>
<feature type="compositionally biased region" description="Pro residues" evidence="1">
    <location>
        <begin position="262"/>
        <end position="275"/>
    </location>
</feature>
<proteinExistence type="predicted"/>
<evidence type="ECO:0000313" key="2">
    <source>
        <dbReference type="EMBL" id="MBB4736628.1"/>
    </source>
</evidence>
<sequence length="309" mass="31140">MTAPGNTVILLVLLSAFAGCVGYAVGRWHERRASGDEREEAYRDGYDQAARRAFSLAARVAGRRRRGAVRASAAVSRSGEPASAAPAPEPTAPLGPIPVPGTPAPAPAPSAGAPFPAPEPAPAPSAGAPFPAPATPAAPAPLAPSISAAAPDPVPMPGRRRAAAAGPPETPVVGFPAPAPHVVPGIPGPQAVGGVHYSSLPDPQWSGIAEAEPTAEVPPPRRHATSPEGGGRHGVPEELVRAATYKLTADRVARAKVHDPSTPAPPPEPSFPTSPPASSTSPTPPSSASPPSPPPEPRRRPPVPRPRGL</sequence>